<evidence type="ECO:0000313" key="1">
    <source>
        <dbReference type="EMBL" id="SOD90449.1"/>
    </source>
</evidence>
<accession>A0A286G5N2</accession>
<proteinExistence type="predicted"/>
<evidence type="ECO:0000313" key="2">
    <source>
        <dbReference type="Proteomes" id="UP000219621"/>
    </source>
</evidence>
<sequence>MADNGAKGREYRQTRFGFVSGLLGGLAAFADISTVPPRPRRYPDSARRTDWERVGRDLFAAMTAVRSSRLDVGPRQ</sequence>
<gene>
    <name evidence="1" type="ORF">SAMN05421508_101546</name>
</gene>
<organism evidence="1 2">
    <name type="scientific">Caenispirillum bisanense</name>
    <dbReference type="NCBI Taxonomy" id="414052"/>
    <lineage>
        <taxon>Bacteria</taxon>
        <taxon>Pseudomonadati</taxon>
        <taxon>Pseudomonadota</taxon>
        <taxon>Alphaproteobacteria</taxon>
        <taxon>Rhodospirillales</taxon>
        <taxon>Novispirillaceae</taxon>
        <taxon>Caenispirillum</taxon>
    </lineage>
</organism>
<dbReference type="AlphaFoldDB" id="A0A286G5N2"/>
<name>A0A286G5N2_9PROT</name>
<protein>
    <submittedName>
        <fullName evidence="1">Uncharacterized protein</fullName>
    </submittedName>
</protein>
<reference evidence="1 2" key="1">
    <citation type="submission" date="2017-09" db="EMBL/GenBank/DDBJ databases">
        <authorList>
            <person name="Ehlers B."/>
            <person name="Leendertz F.H."/>
        </authorList>
    </citation>
    <scope>NUCLEOTIDE SEQUENCE [LARGE SCALE GENOMIC DNA]</scope>
    <source>
        <strain evidence="1 2">USBA 140</strain>
    </source>
</reference>
<dbReference type="Proteomes" id="UP000219621">
    <property type="component" value="Unassembled WGS sequence"/>
</dbReference>
<dbReference type="EMBL" id="OCNJ01000001">
    <property type="protein sequence ID" value="SOD90449.1"/>
    <property type="molecule type" value="Genomic_DNA"/>
</dbReference>
<dbReference type="RefSeq" id="WP_176524995.1">
    <property type="nucleotide sequence ID" value="NZ_OCNJ01000001.1"/>
</dbReference>
<keyword evidence="2" id="KW-1185">Reference proteome</keyword>